<dbReference type="GO" id="GO:0016020">
    <property type="term" value="C:membrane"/>
    <property type="evidence" value="ECO:0007669"/>
    <property type="project" value="InterPro"/>
</dbReference>
<feature type="transmembrane region" description="Helical" evidence="1">
    <location>
        <begin position="244"/>
        <end position="261"/>
    </location>
</feature>
<keyword evidence="3" id="KW-1185">Reference proteome</keyword>
<dbReference type="EMBL" id="OU900098">
    <property type="protein sequence ID" value="CAG9862108.1"/>
    <property type="molecule type" value="Genomic_DNA"/>
</dbReference>
<sequence length="296" mass="33701">MFCPGMYCGRIRSDGLELSDCGPCPRGYRRNDSSFICELCTDALSFYDWLYLGFIVATVVVLHWFFIDMVCMRRSFTKEILILHGAALLEVIVAAFISLLLTHPIGSLNVHSCRVRKVADWYTVFHNPIPNFEETIHCTQEAVYPLYTAVFVFYGLCLIFMVTFRPWLSKKFFPKQSKMAIYAALYFIPILFVSHVLFGGLLYYAFPHLVLVLSVVSCAAHFAVKIDQRVKSLLVSTLLEPRNLVILLGHWCLHAYGIISLTQLEDLSIHGPLILLVPIPAVFYILTSKFTDPNKI</sequence>
<dbReference type="InterPro" id="IPR008485">
    <property type="entry name" value="JAMP"/>
</dbReference>
<dbReference type="Proteomes" id="UP001153712">
    <property type="component" value="Chromosome 5"/>
</dbReference>
<evidence type="ECO:0000313" key="3">
    <source>
        <dbReference type="Proteomes" id="UP001153712"/>
    </source>
</evidence>
<evidence type="ECO:0000313" key="2">
    <source>
        <dbReference type="EMBL" id="CAG9862108.1"/>
    </source>
</evidence>
<dbReference type="GO" id="GO:0036503">
    <property type="term" value="P:ERAD pathway"/>
    <property type="evidence" value="ECO:0007669"/>
    <property type="project" value="TreeGrafter"/>
</dbReference>
<dbReference type="GO" id="GO:0031625">
    <property type="term" value="F:ubiquitin protein ligase binding"/>
    <property type="evidence" value="ECO:0007669"/>
    <property type="project" value="TreeGrafter"/>
</dbReference>
<keyword evidence="1" id="KW-0472">Membrane</keyword>
<protein>
    <recommendedName>
        <fullName evidence="4">JNK1/MAPK8-associated membrane protein</fullName>
    </recommendedName>
</protein>
<feature type="transmembrane region" description="Helical" evidence="1">
    <location>
        <begin position="180"/>
        <end position="198"/>
    </location>
</feature>
<keyword evidence="1" id="KW-1133">Transmembrane helix</keyword>
<reference evidence="2" key="1">
    <citation type="submission" date="2022-01" db="EMBL/GenBank/DDBJ databases">
        <authorList>
            <person name="King R."/>
        </authorList>
    </citation>
    <scope>NUCLEOTIDE SEQUENCE</scope>
</reference>
<keyword evidence="1" id="KW-0812">Transmembrane</keyword>
<dbReference type="PANTHER" id="PTHR12740">
    <property type="entry name" value="JNK1/MAPK8-ASSOCIATED MEMBRANE PROTEIN"/>
    <property type="match status" value="1"/>
</dbReference>
<feature type="transmembrane region" description="Helical" evidence="1">
    <location>
        <begin position="49"/>
        <end position="67"/>
    </location>
</feature>
<dbReference type="Pfam" id="PF05571">
    <property type="entry name" value="JAMP"/>
    <property type="match status" value="1"/>
</dbReference>
<evidence type="ECO:0008006" key="4">
    <source>
        <dbReference type="Google" id="ProtNLM"/>
    </source>
</evidence>
<proteinExistence type="predicted"/>
<organism evidence="2 3">
    <name type="scientific">Phyllotreta striolata</name>
    <name type="common">Striped flea beetle</name>
    <name type="synonym">Crioceris striolata</name>
    <dbReference type="NCBI Taxonomy" id="444603"/>
    <lineage>
        <taxon>Eukaryota</taxon>
        <taxon>Metazoa</taxon>
        <taxon>Ecdysozoa</taxon>
        <taxon>Arthropoda</taxon>
        <taxon>Hexapoda</taxon>
        <taxon>Insecta</taxon>
        <taxon>Pterygota</taxon>
        <taxon>Neoptera</taxon>
        <taxon>Endopterygota</taxon>
        <taxon>Coleoptera</taxon>
        <taxon>Polyphaga</taxon>
        <taxon>Cucujiformia</taxon>
        <taxon>Chrysomeloidea</taxon>
        <taxon>Chrysomelidae</taxon>
        <taxon>Galerucinae</taxon>
        <taxon>Alticini</taxon>
        <taxon>Phyllotreta</taxon>
    </lineage>
</organism>
<feature type="transmembrane region" description="Helical" evidence="1">
    <location>
        <begin position="267"/>
        <end position="286"/>
    </location>
</feature>
<name>A0A9N9TWY2_PHYSR</name>
<accession>A0A9N9TWY2</accession>
<feature type="transmembrane region" description="Helical" evidence="1">
    <location>
        <begin position="146"/>
        <end position="168"/>
    </location>
</feature>
<feature type="transmembrane region" description="Helical" evidence="1">
    <location>
        <begin position="204"/>
        <end position="224"/>
    </location>
</feature>
<feature type="transmembrane region" description="Helical" evidence="1">
    <location>
        <begin position="79"/>
        <end position="101"/>
    </location>
</feature>
<dbReference type="PANTHER" id="PTHR12740:SF4">
    <property type="entry name" value="JNK1_MAPK8-ASSOCIATED MEMBRANE PROTEIN"/>
    <property type="match status" value="1"/>
</dbReference>
<dbReference type="AlphaFoldDB" id="A0A9N9TWY2"/>
<dbReference type="OrthoDB" id="5920264at2759"/>
<dbReference type="GO" id="GO:0006986">
    <property type="term" value="P:response to unfolded protein"/>
    <property type="evidence" value="ECO:0007669"/>
    <property type="project" value="InterPro"/>
</dbReference>
<evidence type="ECO:0000256" key="1">
    <source>
        <dbReference type="SAM" id="Phobius"/>
    </source>
</evidence>
<gene>
    <name evidence="2" type="ORF">PHYEVI_LOCUS8430</name>
</gene>